<dbReference type="InterPro" id="IPR024983">
    <property type="entry name" value="CHAT_dom"/>
</dbReference>
<evidence type="ECO:0008006" key="7">
    <source>
        <dbReference type="Google" id="ProtNLM"/>
    </source>
</evidence>
<comment type="caution">
    <text evidence="5">The sequence shown here is derived from an EMBL/GenBank/DDBJ whole genome shotgun (WGS) entry which is preliminary data.</text>
</comment>
<feature type="region of interest" description="Disordered" evidence="2">
    <location>
        <begin position="358"/>
        <end position="408"/>
    </location>
</feature>
<keyword evidence="6" id="KW-1185">Reference proteome</keyword>
<dbReference type="PROSITE" id="PS50005">
    <property type="entry name" value="TPR"/>
    <property type="match status" value="1"/>
</dbReference>
<dbReference type="Gene3D" id="1.25.40.10">
    <property type="entry name" value="Tetratricopeptide repeat domain"/>
    <property type="match status" value="3"/>
</dbReference>
<evidence type="ECO:0000313" key="6">
    <source>
        <dbReference type="Proteomes" id="UP001050975"/>
    </source>
</evidence>
<proteinExistence type="predicted"/>
<organism evidence="5 6">
    <name type="scientific">Microseira wollei NIES-4236</name>
    <dbReference type="NCBI Taxonomy" id="2530354"/>
    <lineage>
        <taxon>Bacteria</taxon>
        <taxon>Bacillati</taxon>
        <taxon>Cyanobacteriota</taxon>
        <taxon>Cyanophyceae</taxon>
        <taxon>Oscillatoriophycideae</taxon>
        <taxon>Aerosakkonematales</taxon>
        <taxon>Aerosakkonemataceae</taxon>
        <taxon>Microseira</taxon>
    </lineage>
</organism>
<name>A0AAV3XMY8_9CYAN</name>
<reference evidence="5" key="1">
    <citation type="submission" date="2019-10" db="EMBL/GenBank/DDBJ databases">
        <title>Draft genome sequece of Microseira wollei NIES-4236.</title>
        <authorList>
            <person name="Yamaguchi H."/>
            <person name="Suzuki S."/>
            <person name="Kawachi M."/>
        </authorList>
    </citation>
    <scope>NUCLEOTIDE SEQUENCE</scope>
    <source>
        <strain evidence="5">NIES-4236</strain>
    </source>
</reference>
<feature type="domain" description="CHAT" evidence="3">
    <location>
        <begin position="650"/>
        <end position="919"/>
    </location>
</feature>
<evidence type="ECO:0000256" key="1">
    <source>
        <dbReference type="PROSITE-ProRule" id="PRU00339"/>
    </source>
</evidence>
<dbReference type="RefSeq" id="WP_226591908.1">
    <property type="nucleotide sequence ID" value="NZ_BLAY01000210.1"/>
</dbReference>
<feature type="domain" description="MalT-like TPR region" evidence="4">
    <location>
        <begin position="150"/>
        <end position="326"/>
    </location>
</feature>
<dbReference type="Pfam" id="PF12770">
    <property type="entry name" value="CHAT"/>
    <property type="match status" value="1"/>
</dbReference>
<sequence length="921" mass="101473">MYKNHYRIFPSLLKRAHRWGSVLLLLTMFLGAAALPTVAHIAANPIVQGVSDAQGLMQQGRTLYETQRFSEAAIILQRALTAFQSAGNKLWQAATLSNLSLVYQQLGEWSEAEKAIASSLSLLETKPDPTPGKERFSSGDATRTHILAQTLDVRGRLQLARGQADSALNSWKRAAEVYAHMGDTSAAIRSRINQATAMQALGLYRQAQKTLAEANEILQKQPDSALKAAGMHKLGNVLRISGDLDRAEAVLQQSLAVARNVRSPQSISEALLSLGKIAQVRGDSQSALNYYQQAIASSPSPALKIQIQLNQLGLLLEDKQSNAAAVLWPSILSQIDSLPSSRTSVYARIDLARSLMKMSAGGTPTPQDSQAGETPTPQDSQAGGTPTPQDSQAGETPTPQEFLGRSSRDGQLSSEIAQMLAQAVRDAQNLKDRRAESYALGTLGELYEHTQQESDALNLTQQALLIAQTIDGGDIAYQWQWQMGRLHKTQGEMEKAIAFYEQAIATLQSLRSDLVAIDSNVQFSFRESVEPVYRQFVDLLLGSPDAQPTQENLLKARQAIESLQLAELDNFFREACLVAKRPIDVVVDQDQTAAFIYPVILPERIEVIFKLPQQPLRRYNTSIAQAEVETILAQLRQKLTEPDTVKEAQSLSQKVYNWLIQPAASDLAQSQIKTLVFVLDGALRNIPMAALYDGEKYLVEKYAFALTPGLQLVEPKPVEQIQLQGLIAGISESRQGFPRLKYVENELHQIGTEIPGQTFLNQQFTTQVFNNQINLQPFPVVHLATHGQFSSNADRTFILAWDKPIKVNELNSLLRRRDRRQPAAIELLVLSACETATGDGRAALGLAGVAIRAGARSTIASLWQVEDESTALLMSQFYQGITNNQLTKAESLRQAQLALLQNPQYKRPMSWAPYVLVGNWL</sequence>
<keyword evidence="1" id="KW-0802">TPR repeat</keyword>
<dbReference type="Proteomes" id="UP001050975">
    <property type="component" value="Unassembled WGS sequence"/>
</dbReference>
<dbReference type="InterPro" id="IPR041617">
    <property type="entry name" value="TPR_MalT"/>
</dbReference>
<dbReference type="PANTHER" id="PTHR10098">
    <property type="entry name" value="RAPSYN-RELATED"/>
    <property type="match status" value="1"/>
</dbReference>
<accession>A0AAV3XMY8</accession>
<evidence type="ECO:0000259" key="4">
    <source>
        <dbReference type="Pfam" id="PF17874"/>
    </source>
</evidence>
<evidence type="ECO:0000313" key="5">
    <source>
        <dbReference type="EMBL" id="GET43265.1"/>
    </source>
</evidence>
<dbReference type="SMART" id="SM00028">
    <property type="entry name" value="TPR"/>
    <property type="match status" value="7"/>
</dbReference>
<dbReference type="InterPro" id="IPR019734">
    <property type="entry name" value="TPR_rpt"/>
</dbReference>
<feature type="compositionally biased region" description="Polar residues" evidence="2">
    <location>
        <begin position="362"/>
        <end position="399"/>
    </location>
</feature>
<dbReference type="Pfam" id="PF13424">
    <property type="entry name" value="TPR_12"/>
    <property type="match status" value="1"/>
</dbReference>
<dbReference type="InterPro" id="IPR011990">
    <property type="entry name" value="TPR-like_helical_dom_sf"/>
</dbReference>
<dbReference type="SUPFAM" id="SSF48452">
    <property type="entry name" value="TPR-like"/>
    <property type="match status" value="3"/>
</dbReference>
<dbReference type="PANTHER" id="PTHR10098:SF108">
    <property type="entry name" value="TETRATRICOPEPTIDE REPEAT PROTEIN 28"/>
    <property type="match status" value="1"/>
</dbReference>
<evidence type="ECO:0000259" key="3">
    <source>
        <dbReference type="Pfam" id="PF12770"/>
    </source>
</evidence>
<dbReference type="Pfam" id="PF13181">
    <property type="entry name" value="TPR_8"/>
    <property type="match status" value="1"/>
</dbReference>
<dbReference type="EMBL" id="BLAY01000210">
    <property type="protein sequence ID" value="GET43265.1"/>
    <property type="molecule type" value="Genomic_DNA"/>
</dbReference>
<gene>
    <name evidence="5" type="ORF">MiSe_80870</name>
</gene>
<feature type="repeat" description="TPR" evidence="1">
    <location>
        <begin position="268"/>
        <end position="301"/>
    </location>
</feature>
<protein>
    <recommendedName>
        <fullName evidence="7">CHAT domain-containing protein</fullName>
    </recommendedName>
</protein>
<dbReference type="Pfam" id="PF17874">
    <property type="entry name" value="TPR_MalT"/>
    <property type="match status" value="1"/>
</dbReference>
<dbReference type="AlphaFoldDB" id="A0AAV3XMY8"/>
<evidence type="ECO:0000256" key="2">
    <source>
        <dbReference type="SAM" id="MobiDB-lite"/>
    </source>
</evidence>